<accession>A0A3P6SC49</accession>
<evidence type="ECO:0000313" key="3">
    <source>
        <dbReference type="Proteomes" id="UP000271098"/>
    </source>
</evidence>
<organism evidence="2 3">
    <name type="scientific">Gongylonema pulchrum</name>
    <dbReference type="NCBI Taxonomy" id="637853"/>
    <lineage>
        <taxon>Eukaryota</taxon>
        <taxon>Metazoa</taxon>
        <taxon>Ecdysozoa</taxon>
        <taxon>Nematoda</taxon>
        <taxon>Chromadorea</taxon>
        <taxon>Rhabditida</taxon>
        <taxon>Spirurina</taxon>
        <taxon>Spiruromorpha</taxon>
        <taxon>Spiruroidea</taxon>
        <taxon>Gongylonematidae</taxon>
        <taxon>Gongylonema</taxon>
    </lineage>
</organism>
<name>A0A3P6SC49_9BILA</name>
<feature type="transmembrane region" description="Helical" evidence="1">
    <location>
        <begin position="64"/>
        <end position="83"/>
    </location>
</feature>
<sequence>MPFCDKYKEDFGRILLITGLRLTDFLCALPFAFCAVHRVSIATIPILITAVLLLTPLPSVIKDTLCLLMSYYISLLTISRLSFNAFRGFIDYPDVCTFPHVTEWLFWIGLVSDDSNPALVCYF</sequence>
<gene>
    <name evidence="2" type="ORF">GPUH_LOCUS9531</name>
</gene>
<keyword evidence="1" id="KW-0472">Membrane</keyword>
<evidence type="ECO:0000313" key="2">
    <source>
        <dbReference type="EMBL" id="VDK73522.1"/>
    </source>
</evidence>
<feature type="transmembrane region" description="Helical" evidence="1">
    <location>
        <begin position="12"/>
        <end position="33"/>
    </location>
</feature>
<dbReference type="EMBL" id="UYRT01031582">
    <property type="protein sequence ID" value="VDK73522.1"/>
    <property type="molecule type" value="Genomic_DNA"/>
</dbReference>
<evidence type="ECO:0000256" key="1">
    <source>
        <dbReference type="SAM" id="Phobius"/>
    </source>
</evidence>
<dbReference type="OrthoDB" id="10531311at2759"/>
<keyword evidence="3" id="KW-1185">Reference proteome</keyword>
<proteinExistence type="predicted"/>
<protein>
    <submittedName>
        <fullName evidence="2">Uncharacterized protein</fullName>
    </submittedName>
</protein>
<keyword evidence="1" id="KW-0812">Transmembrane</keyword>
<keyword evidence="1" id="KW-1133">Transmembrane helix</keyword>
<reference evidence="2 3" key="1">
    <citation type="submission" date="2018-11" db="EMBL/GenBank/DDBJ databases">
        <authorList>
            <consortium name="Pathogen Informatics"/>
        </authorList>
    </citation>
    <scope>NUCLEOTIDE SEQUENCE [LARGE SCALE GENOMIC DNA]</scope>
</reference>
<feature type="transmembrane region" description="Helical" evidence="1">
    <location>
        <begin position="39"/>
        <end position="57"/>
    </location>
</feature>
<dbReference type="Proteomes" id="UP000271098">
    <property type="component" value="Unassembled WGS sequence"/>
</dbReference>
<dbReference type="AlphaFoldDB" id="A0A3P6SC49"/>